<proteinExistence type="predicted"/>
<name>A0A0D0AXA7_9AGAM</name>
<reference evidence="3" key="2">
    <citation type="submission" date="2015-01" db="EMBL/GenBank/DDBJ databases">
        <title>Evolutionary Origins and Diversification of the Mycorrhizal Mutualists.</title>
        <authorList>
            <consortium name="DOE Joint Genome Institute"/>
            <consortium name="Mycorrhizal Genomics Consortium"/>
            <person name="Kohler A."/>
            <person name="Kuo A."/>
            <person name="Nagy L.G."/>
            <person name="Floudas D."/>
            <person name="Copeland A."/>
            <person name="Barry K.W."/>
            <person name="Cichocki N."/>
            <person name="Veneault-Fourrey C."/>
            <person name="LaButti K."/>
            <person name="Lindquist E.A."/>
            <person name="Lipzen A."/>
            <person name="Lundell T."/>
            <person name="Morin E."/>
            <person name="Murat C."/>
            <person name="Riley R."/>
            <person name="Ohm R."/>
            <person name="Sun H."/>
            <person name="Tunlid A."/>
            <person name="Henrissat B."/>
            <person name="Grigoriev I.V."/>
            <person name="Hibbett D.S."/>
            <person name="Martin F."/>
        </authorList>
    </citation>
    <scope>NUCLEOTIDE SEQUENCE [LARGE SCALE GENOMIC DNA]</scope>
    <source>
        <strain evidence="3">UH-Slu-Lm8-n1</strain>
    </source>
</reference>
<accession>A0A0D0AXA7</accession>
<evidence type="ECO:0000313" key="2">
    <source>
        <dbReference type="EMBL" id="KIK36483.1"/>
    </source>
</evidence>
<dbReference type="AlphaFoldDB" id="A0A0D0AXA7"/>
<dbReference type="OrthoDB" id="2639705at2759"/>
<evidence type="ECO:0000256" key="1">
    <source>
        <dbReference type="SAM" id="MobiDB-lite"/>
    </source>
</evidence>
<dbReference type="Proteomes" id="UP000054485">
    <property type="component" value="Unassembled WGS sequence"/>
</dbReference>
<feature type="region of interest" description="Disordered" evidence="1">
    <location>
        <begin position="158"/>
        <end position="180"/>
    </location>
</feature>
<evidence type="ECO:0000313" key="3">
    <source>
        <dbReference type="Proteomes" id="UP000054485"/>
    </source>
</evidence>
<feature type="compositionally biased region" description="Basic and acidic residues" evidence="1">
    <location>
        <begin position="19"/>
        <end position="35"/>
    </location>
</feature>
<reference evidence="2 3" key="1">
    <citation type="submission" date="2014-04" db="EMBL/GenBank/DDBJ databases">
        <authorList>
            <consortium name="DOE Joint Genome Institute"/>
            <person name="Kuo A."/>
            <person name="Ruytinx J."/>
            <person name="Rineau F."/>
            <person name="Colpaert J."/>
            <person name="Kohler A."/>
            <person name="Nagy L.G."/>
            <person name="Floudas D."/>
            <person name="Copeland A."/>
            <person name="Barry K.W."/>
            <person name="Cichocki N."/>
            <person name="Veneault-Fourrey C."/>
            <person name="LaButti K."/>
            <person name="Lindquist E.A."/>
            <person name="Lipzen A."/>
            <person name="Lundell T."/>
            <person name="Morin E."/>
            <person name="Murat C."/>
            <person name="Sun H."/>
            <person name="Tunlid A."/>
            <person name="Henrissat B."/>
            <person name="Grigoriev I.V."/>
            <person name="Hibbett D.S."/>
            <person name="Martin F."/>
            <person name="Nordberg H.P."/>
            <person name="Cantor M.N."/>
            <person name="Hua S.X."/>
        </authorList>
    </citation>
    <scope>NUCLEOTIDE SEQUENCE [LARGE SCALE GENOMIC DNA]</scope>
    <source>
        <strain evidence="2 3">UH-Slu-Lm8-n1</strain>
    </source>
</reference>
<sequence length="239" mass="27924">MILGVFDCGTNRPLIRLRAERRPSRRKPDERKKSESPPWWSDHMISPSDDTISRLQKTFKADKYDHLATLNLGSPSLRKLSFPAACEIFDQVEKHSWFYTLLRRQCYWFCTTFIMRVELKTGVFKIAGRESKRQGTPGYGYILGGRWKVLKEDKARRDIQKRDASQKDKAKQREDDDREKMKTKMLDALQRSEQERVAELEITRQAVQPLLITTQARQEADVLALKSTFSQIIAQPYPT</sequence>
<feature type="region of interest" description="Disordered" evidence="1">
    <location>
        <begin position="19"/>
        <end position="41"/>
    </location>
</feature>
<gene>
    <name evidence="2" type="ORF">CY34DRAFT_16352</name>
</gene>
<dbReference type="InParanoid" id="A0A0D0AXA7"/>
<keyword evidence="3" id="KW-1185">Reference proteome</keyword>
<organism evidence="2 3">
    <name type="scientific">Suillus luteus UH-Slu-Lm8-n1</name>
    <dbReference type="NCBI Taxonomy" id="930992"/>
    <lineage>
        <taxon>Eukaryota</taxon>
        <taxon>Fungi</taxon>
        <taxon>Dikarya</taxon>
        <taxon>Basidiomycota</taxon>
        <taxon>Agaricomycotina</taxon>
        <taxon>Agaricomycetes</taxon>
        <taxon>Agaricomycetidae</taxon>
        <taxon>Boletales</taxon>
        <taxon>Suillineae</taxon>
        <taxon>Suillaceae</taxon>
        <taxon>Suillus</taxon>
    </lineage>
</organism>
<dbReference type="EMBL" id="KN835525">
    <property type="protein sequence ID" value="KIK36483.1"/>
    <property type="molecule type" value="Genomic_DNA"/>
</dbReference>
<dbReference type="HOGENOM" id="CLU_082798_0_0_1"/>
<protein>
    <submittedName>
        <fullName evidence="2">Uncharacterized protein</fullName>
    </submittedName>
</protein>